<name>A0ABW5YDV1_9SPHI</name>
<evidence type="ECO:0008006" key="3">
    <source>
        <dbReference type="Google" id="ProtNLM"/>
    </source>
</evidence>
<keyword evidence="2" id="KW-1185">Reference proteome</keyword>
<dbReference type="Proteomes" id="UP001597557">
    <property type="component" value="Unassembled WGS sequence"/>
</dbReference>
<gene>
    <name evidence="1" type="ORF">ACFS5N_13875</name>
</gene>
<protein>
    <recommendedName>
        <fullName evidence="3">Lipoprotein</fullName>
    </recommendedName>
</protein>
<evidence type="ECO:0000313" key="1">
    <source>
        <dbReference type="EMBL" id="MFD2873569.1"/>
    </source>
</evidence>
<dbReference type="RefSeq" id="WP_377186607.1">
    <property type="nucleotide sequence ID" value="NZ_JBHUPD010000003.1"/>
</dbReference>
<dbReference type="PROSITE" id="PS51257">
    <property type="entry name" value="PROKAR_LIPOPROTEIN"/>
    <property type="match status" value="1"/>
</dbReference>
<proteinExistence type="predicted"/>
<reference evidence="2" key="1">
    <citation type="journal article" date="2019" name="Int. J. Syst. Evol. Microbiol.">
        <title>The Global Catalogue of Microorganisms (GCM) 10K type strain sequencing project: providing services to taxonomists for standard genome sequencing and annotation.</title>
        <authorList>
            <consortium name="The Broad Institute Genomics Platform"/>
            <consortium name="The Broad Institute Genome Sequencing Center for Infectious Disease"/>
            <person name="Wu L."/>
            <person name="Ma J."/>
        </authorList>
    </citation>
    <scope>NUCLEOTIDE SEQUENCE [LARGE SCALE GENOMIC DNA]</scope>
    <source>
        <strain evidence="2">KCTC 22437</strain>
    </source>
</reference>
<comment type="caution">
    <text evidence="1">The sequence shown here is derived from an EMBL/GenBank/DDBJ whole genome shotgun (WGS) entry which is preliminary data.</text>
</comment>
<organism evidence="1 2">
    <name type="scientific">Mucilaginibacter ximonensis</name>
    <dbReference type="NCBI Taxonomy" id="538021"/>
    <lineage>
        <taxon>Bacteria</taxon>
        <taxon>Pseudomonadati</taxon>
        <taxon>Bacteroidota</taxon>
        <taxon>Sphingobacteriia</taxon>
        <taxon>Sphingobacteriales</taxon>
        <taxon>Sphingobacteriaceae</taxon>
        <taxon>Mucilaginibacter</taxon>
    </lineage>
</organism>
<evidence type="ECO:0000313" key="2">
    <source>
        <dbReference type="Proteomes" id="UP001597557"/>
    </source>
</evidence>
<accession>A0ABW5YDV1</accession>
<sequence length="154" mass="17435">MRSKIITLLAISAFLSCKQPESPEVKIKQIIQGVWDDKIEFEKIQTELERAAKTNTPVKRDTSNPRIITLDIETDRIFSDIVPIDVGLSNGDGTGINFILHSGKYPNSILTAKNLEIAYKIKGIDTTLILYRPDNGKMVSREFVRTMRAFPRLE</sequence>
<dbReference type="EMBL" id="JBHUPD010000003">
    <property type="protein sequence ID" value="MFD2873569.1"/>
    <property type="molecule type" value="Genomic_DNA"/>
</dbReference>